<sequence>MRLRYGSQYYTSTCPDIRLWLGTRDEPDVYLRKKTPIRTQACRVHLTRLHDEDKDKYFKKSELKARSGNMSSFGGPSSVGVRMLTPLMSTSWSLALDGVVSLADHLKGIAHYAKYIL</sequence>
<evidence type="ECO:0000313" key="1">
    <source>
        <dbReference type="EMBL" id="EKG21062.1"/>
    </source>
</evidence>
<proteinExistence type="predicted"/>
<dbReference type="Proteomes" id="UP000007129">
    <property type="component" value="Unassembled WGS sequence"/>
</dbReference>
<dbReference type="AlphaFoldDB" id="K2S837"/>
<dbReference type="EMBL" id="AHHD01000066">
    <property type="protein sequence ID" value="EKG21062.1"/>
    <property type="molecule type" value="Genomic_DNA"/>
</dbReference>
<protein>
    <submittedName>
        <fullName evidence="1">Uncharacterized protein</fullName>
    </submittedName>
</protein>
<dbReference type="STRING" id="1126212.K2S837"/>
<gene>
    <name evidence="1" type="ORF">MPH_01606</name>
</gene>
<comment type="caution">
    <text evidence="1">The sequence shown here is derived from an EMBL/GenBank/DDBJ whole genome shotgun (WGS) entry which is preliminary data.</text>
</comment>
<organism evidence="1 2">
    <name type="scientific">Macrophomina phaseolina (strain MS6)</name>
    <name type="common">Charcoal rot fungus</name>
    <dbReference type="NCBI Taxonomy" id="1126212"/>
    <lineage>
        <taxon>Eukaryota</taxon>
        <taxon>Fungi</taxon>
        <taxon>Dikarya</taxon>
        <taxon>Ascomycota</taxon>
        <taxon>Pezizomycotina</taxon>
        <taxon>Dothideomycetes</taxon>
        <taxon>Dothideomycetes incertae sedis</taxon>
        <taxon>Botryosphaeriales</taxon>
        <taxon>Botryosphaeriaceae</taxon>
        <taxon>Macrophomina</taxon>
    </lineage>
</organism>
<name>K2S837_MACPH</name>
<evidence type="ECO:0000313" key="2">
    <source>
        <dbReference type="Proteomes" id="UP000007129"/>
    </source>
</evidence>
<dbReference type="VEuPathDB" id="FungiDB:MPH_01606"/>
<accession>K2S837</accession>
<dbReference type="HOGENOM" id="CLU_2085275_0_0_1"/>
<dbReference type="OrthoDB" id="3919272at2759"/>
<reference evidence="1 2" key="1">
    <citation type="journal article" date="2012" name="BMC Genomics">
        <title>Tools to kill: Genome of one of the most destructive plant pathogenic fungi Macrophomina phaseolina.</title>
        <authorList>
            <person name="Islam M.S."/>
            <person name="Haque M.S."/>
            <person name="Islam M.M."/>
            <person name="Emdad E.M."/>
            <person name="Halim A."/>
            <person name="Hossen Q.M.M."/>
            <person name="Hossain M.Z."/>
            <person name="Ahmed B."/>
            <person name="Rahim S."/>
            <person name="Rahman M.S."/>
            <person name="Alam M.M."/>
            <person name="Hou S."/>
            <person name="Wan X."/>
            <person name="Saito J.A."/>
            <person name="Alam M."/>
        </authorList>
    </citation>
    <scope>NUCLEOTIDE SEQUENCE [LARGE SCALE GENOMIC DNA]</scope>
    <source>
        <strain evidence="1 2">MS6</strain>
    </source>
</reference>
<dbReference type="InParanoid" id="K2S837"/>